<evidence type="ECO:0000313" key="2">
    <source>
        <dbReference type="Proteomes" id="UP000029643"/>
    </source>
</evidence>
<organism evidence="1 2">
    <name type="scientific">Algibacter lectus</name>
    <dbReference type="NCBI Taxonomy" id="221126"/>
    <lineage>
        <taxon>Bacteria</taxon>
        <taxon>Pseudomonadati</taxon>
        <taxon>Bacteroidota</taxon>
        <taxon>Flavobacteriia</taxon>
        <taxon>Flavobacteriales</taxon>
        <taxon>Flavobacteriaceae</taxon>
        <taxon>Algibacter</taxon>
    </lineage>
</organism>
<dbReference type="EMBL" id="BBNU01000003">
    <property type="protein sequence ID" value="GAL78552.1"/>
    <property type="molecule type" value="Genomic_DNA"/>
</dbReference>
<dbReference type="Proteomes" id="UP000029643">
    <property type="component" value="Unassembled WGS sequence"/>
</dbReference>
<proteinExistence type="predicted"/>
<name>A0A090X4X7_9FLAO</name>
<dbReference type="AlphaFoldDB" id="A0A090X4X7"/>
<reference evidence="1 2" key="1">
    <citation type="journal article" date="2014" name="Genome Announc.">
        <title>Draft Genome Sequences of Marine Flavobacterium Algibacter lectus Strains SS8 and NR4.</title>
        <authorList>
            <person name="Takatani N."/>
            <person name="Nakanishi M."/>
            <person name="Meirelles P."/>
            <person name="Mino S."/>
            <person name="Suda W."/>
            <person name="Oshima K."/>
            <person name="Hattori M."/>
            <person name="Ohkuma M."/>
            <person name="Hosokawa M."/>
            <person name="Miyashita K."/>
            <person name="Thompson F.L."/>
            <person name="Niwa A."/>
            <person name="Sawabe T."/>
            <person name="Sawabe T."/>
        </authorList>
    </citation>
    <scope>NUCLEOTIDE SEQUENCE [LARGE SCALE GENOMIC DNA]</scope>
    <source>
        <strain evidence="2">JCM19274</strain>
    </source>
</reference>
<dbReference type="RefSeq" id="WP_042496189.1">
    <property type="nucleotide sequence ID" value="NZ_BBNU01000003.1"/>
</dbReference>
<accession>A0A090X4X7</accession>
<comment type="caution">
    <text evidence="1">The sequence shown here is derived from an EMBL/GenBank/DDBJ whole genome shotgun (WGS) entry which is preliminary data.</text>
</comment>
<protein>
    <submittedName>
        <fullName evidence="1">Uncharacterized protein</fullName>
    </submittedName>
</protein>
<evidence type="ECO:0000313" key="1">
    <source>
        <dbReference type="EMBL" id="GAL78552.1"/>
    </source>
</evidence>
<sequence length="81" mass="9450">MTYNNSAEILLSQFEEKKSDKKSSKYYFPKNLSLADKENIISTYLDRDDSNLNYVRLAEKSKDSNELKLSDKTKYKAKKKG</sequence>
<gene>
    <name evidence="1" type="ORF">JCM19274_1016</name>
</gene>